<dbReference type="EMBL" id="NMUQ01000001">
    <property type="protein sequence ID" value="OXM15699.1"/>
    <property type="molecule type" value="Genomic_DNA"/>
</dbReference>
<accession>A0A229P1D0</accession>
<protein>
    <submittedName>
        <fullName evidence="1">Uncharacterized protein</fullName>
    </submittedName>
</protein>
<dbReference type="RefSeq" id="WP_089522792.1">
    <property type="nucleotide sequence ID" value="NZ_NMUQ01000001.1"/>
</dbReference>
<proteinExistence type="predicted"/>
<evidence type="ECO:0000313" key="1">
    <source>
        <dbReference type="EMBL" id="OXM15699.1"/>
    </source>
</evidence>
<evidence type="ECO:0000313" key="2">
    <source>
        <dbReference type="Proteomes" id="UP000215145"/>
    </source>
</evidence>
<dbReference type="AlphaFoldDB" id="A0A229P1D0"/>
<dbReference type="Proteomes" id="UP000215145">
    <property type="component" value="Unassembled WGS sequence"/>
</dbReference>
<keyword evidence="2" id="KW-1185">Reference proteome</keyword>
<reference evidence="1 2" key="1">
    <citation type="submission" date="2017-07" db="EMBL/GenBank/DDBJ databases">
        <title>Paenibacillus herberti R33 genome sequencing and assembly.</title>
        <authorList>
            <person name="Su W."/>
        </authorList>
    </citation>
    <scope>NUCLEOTIDE SEQUENCE [LARGE SCALE GENOMIC DNA]</scope>
    <source>
        <strain evidence="1 2">R33</strain>
    </source>
</reference>
<sequence>MKKYFYSIGLVGLSLIVLIVFAGAAIAERKPLFELVTQEGNAEVMRGYALQGMGAQLTSDGGRQWMERNLLSFGYKDSLDTDNYDGERNELIADYRSFMRGHQRDDSYYRDEQVIIGADADKEKSEVLVRILNRSDSKVREFKVPVKSNDSMRQRVYLNIIVQDIQLIGNRIHLLVSDYTNSGWAYTDYVVDRKSGTVVESQVIYVPEETTDVFLRSSMDVKAEFRELAASPIIMFNIKTIKTDSSGSDSLKEWRIMGYDYASGETWNLPQEGLDLIKKGLEPTLHEGKLFMYKGNYSGSTIHFMDPKTGKQAAEPLSLPAGEAGSRYIRFGDGFIYVSFRDEGVTNVIVYEEATRAVAYRGLVKKTNPKADALYSYFRLNYIGK</sequence>
<organism evidence="1 2">
    <name type="scientific">Paenibacillus herberti</name>
    <dbReference type="NCBI Taxonomy" id="1619309"/>
    <lineage>
        <taxon>Bacteria</taxon>
        <taxon>Bacillati</taxon>
        <taxon>Bacillota</taxon>
        <taxon>Bacilli</taxon>
        <taxon>Bacillales</taxon>
        <taxon>Paenibacillaceae</taxon>
        <taxon>Paenibacillus</taxon>
    </lineage>
</organism>
<name>A0A229P1D0_9BACL</name>
<dbReference type="OrthoDB" id="2433869at2"/>
<comment type="caution">
    <text evidence="1">The sequence shown here is derived from an EMBL/GenBank/DDBJ whole genome shotgun (WGS) entry which is preliminary data.</text>
</comment>
<gene>
    <name evidence="1" type="ORF">CGZ75_02920</name>
</gene>